<dbReference type="Gramene" id="TraesLAC3A03G01294770.1">
    <property type="protein sequence ID" value="TraesLAC3A03G01294770.1"/>
    <property type="gene ID" value="TraesLAC3A03G01294770"/>
</dbReference>
<dbReference type="Gramene" id="TraesJUL3A03G01362610.1">
    <property type="protein sequence ID" value="TraesJUL3A03G01362610.1"/>
    <property type="gene ID" value="TraesJUL3A03G01362610"/>
</dbReference>
<dbReference type="Gramene" id="TraesCLE_scaffold_108682_01G000300.1">
    <property type="protein sequence ID" value="TraesCLE_scaffold_108682_01G000300.1"/>
    <property type="gene ID" value="TraesCLE_scaffold_108682_01G000300"/>
</dbReference>
<dbReference type="Gramene" id="TraesRN3A0100291600.1">
    <property type="protein sequence ID" value="TraesRN3A0100291600.1"/>
    <property type="gene ID" value="TraesRN3A0100291600"/>
</dbReference>
<dbReference type="Gramene" id="TraesLDM3A03G01353430.1">
    <property type="protein sequence ID" value="TraesLDM3A03G01353430.1"/>
    <property type="gene ID" value="TraesLDM3A03G01353430"/>
</dbReference>
<dbReference type="Gramene" id="TraesMAC3A03G01349110.1">
    <property type="protein sequence ID" value="TraesMAC3A03G01349110.1"/>
    <property type="gene ID" value="TraesMAC3A03G01349110"/>
</dbReference>
<dbReference type="Gramene" id="TraesWEE_scaffold_116144_01G000300.1">
    <property type="protein sequence ID" value="TraesWEE_scaffold_116144_01G000300.1"/>
    <property type="gene ID" value="TraesWEE_scaffold_116144_01G000300"/>
</dbReference>
<dbReference type="Proteomes" id="UP000019116">
    <property type="component" value="Chromosome 3A"/>
</dbReference>
<dbReference type="AlphaFoldDB" id="A0A3B6EDQ1"/>
<dbReference type="Gramene" id="TraesNOR3A03G01371010.1">
    <property type="protein sequence ID" value="TraesNOR3A03G01371010.1"/>
    <property type="gene ID" value="TraesNOR3A03G01371010"/>
</dbReference>
<accession>A0A3B6EDQ1</accession>
<evidence type="ECO:0000256" key="1">
    <source>
        <dbReference type="SAM" id="MobiDB-lite"/>
    </source>
</evidence>
<evidence type="ECO:0000313" key="3">
    <source>
        <dbReference type="Proteomes" id="UP000019116"/>
    </source>
</evidence>
<name>A0A3B6EDQ1_WHEAT</name>
<dbReference type="OrthoDB" id="632587at2759"/>
<dbReference type="PANTHER" id="PTHR33103:SF61">
    <property type="entry name" value="REPLICATION FACTOR A C-TERMINAL DOMAIN-CONTAINING PROTEIN"/>
    <property type="match status" value="1"/>
</dbReference>
<feature type="compositionally biased region" description="Basic and acidic residues" evidence="1">
    <location>
        <begin position="1"/>
        <end position="12"/>
    </location>
</feature>
<dbReference type="Gramene" id="TraesCS3A02G130400.1">
    <property type="protein sequence ID" value="TraesCS3A02G130400.1"/>
    <property type="gene ID" value="TraesCS3A02G130400"/>
</dbReference>
<dbReference type="STRING" id="4565.A0A3B6EDQ1"/>
<evidence type="ECO:0000313" key="2">
    <source>
        <dbReference type="EnsemblPlants" id="TraesCS3A02G130400.1"/>
    </source>
</evidence>
<dbReference type="Gramene" id="TraesCAD_scaffold_103203_01G000200.1">
    <property type="protein sequence ID" value="TraesCAD_scaffold_103203_01G000200.1"/>
    <property type="gene ID" value="TraesCAD_scaffold_103203_01G000200"/>
</dbReference>
<organism evidence="2">
    <name type="scientific">Triticum aestivum</name>
    <name type="common">Wheat</name>
    <dbReference type="NCBI Taxonomy" id="4565"/>
    <lineage>
        <taxon>Eukaryota</taxon>
        <taxon>Viridiplantae</taxon>
        <taxon>Streptophyta</taxon>
        <taxon>Embryophyta</taxon>
        <taxon>Tracheophyta</taxon>
        <taxon>Spermatophyta</taxon>
        <taxon>Magnoliopsida</taxon>
        <taxon>Liliopsida</taxon>
        <taxon>Poales</taxon>
        <taxon>Poaceae</taxon>
        <taxon>BOP clade</taxon>
        <taxon>Pooideae</taxon>
        <taxon>Triticodae</taxon>
        <taxon>Triticeae</taxon>
        <taxon>Triticinae</taxon>
        <taxon>Triticum</taxon>
    </lineage>
</organism>
<dbReference type="Gramene" id="TraesSTA3A03G01342350.1">
    <property type="protein sequence ID" value="TraesSTA3A03G01342350.1"/>
    <property type="gene ID" value="TraesSTA3A03G01342350"/>
</dbReference>
<reference evidence="2" key="1">
    <citation type="submission" date="2018-08" db="EMBL/GenBank/DDBJ databases">
        <authorList>
            <person name="Rossello M."/>
        </authorList>
    </citation>
    <scope>NUCLEOTIDE SEQUENCE [LARGE SCALE GENOMIC DNA]</scope>
    <source>
        <strain evidence="2">cv. Chinese Spring</strain>
    </source>
</reference>
<dbReference type="Gramene" id="TraesJAG3A03G01360140.1">
    <property type="protein sequence ID" value="TraesJAG3A03G01360140.1"/>
    <property type="gene ID" value="TraesJAG3A03G01360140"/>
</dbReference>
<keyword evidence="3" id="KW-1185">Reference proteome</keyword>
<sequence length="287" mass="30629">MEDARSTRDSRSHSTPTMEAAGSTASMKLFVDAGARRVVFAEAGKDVVDFLFSLLALPLGRADRMLAPLGGAGGSVGNLYASVERLDTAHVQPGAADKKALLHPTVLSPPARVEHSFHPRRELYTCPSAGIYCLECARNVTGERGTRCPSCGDEMTLQARYVPPAPRSSSTDGKGETGAGAPEGFVRGGDATRYIVTDDLQVRPSSAGELVALCPALRPADVGALRELDVQLGFKEGKEILKAVMLQSKTVLTDVFRVAVHDLGSFHEFTFADWLPALQGFNSSRKL</sequence>
<dbReference type="Gramene" id="TraesROB_scaffold_095789_01G000200.1">
    <property type="protein sequence ID" value="TraesROB_scaffold_095789_01G000200.1"/>
    <property type="gene ID" value="TraesROB_scaffold_095789_01G000200"/>
</dbReference>
<reference evidence="2" key="2">
    <citation type="submission" date="2018-10" db="UniProtKB">
        <authorList>
            <consortium name="EnsemblPlants"/>
        </authorList>
    </citation>
    <scope>IDENTIFICATION</scope>
</reference>
<protein>
    <submittedName>
        <fullName evidence="2">Uncharacterized protein</fullName>
    </submittedName>
</protein>
<proteinExistence type="predicted"/>
<dbReference type="PANTHER" id="PTHR33103">
    <property type="entry name" value="OS01G0153900 PROTEIN"/>
    <property type="match status" value="1"/>
</dbReference>
<dbReference type="InterPro" id="IPR007750">
    <property type="entry name" value="DUF674"/>
</dbReference>
<dbReference type="EnsemblPlants" id="TraesCS3A02G130400.1">
    <property type="protein sequence ID" value="TraesCS3A02G130400.1"/>
    <property type="gene ID" value="TraesCS3A02G130400"/>
</dbReference>
<feature type="region of interest" description="Disordered" evidence="1">
    <location>
        <begin position="1"/>
        <end position="21"/>
    </location>
</feature>
<dbReference type="Gramene" id="TraesCS3A03G0288700.1">
    <property type="protein sequence ID" value="TraesCS3A03G0288700.1.CDS"/>
    <property type="gene ID" value="TraesCS3A03G0288700"/>
</dbReference>
<dbReference type="Pfam" id="PF05056">
    <property type="entry name" value="DUF674"/>
    <property type="match status" value="1"/>
</dbReference>
<feature type="region of interest" description="Disordered" evidence="1">
    <location>
        <begin position="163"/>
        <end position="186"/>
    </location>
</feature>